<comment type="similarity">
    <text evidence="1">Belongs to the N(4)/N(6)-methyltransferase family.</text>
</comment>
<dbReference type="PROSITE" id="PS00092">
    <property type="entry name" value="N6_MTASE"/>
    <property type="match status" value="1"/>
</dbReference>
<evidence type="ECO:0000259" key="8">
    <source>
        <dbReference type="Pfam" id="PF01555"/>
    </source>
</evidence>
<dbReference type="InterPro" id="IPR002941">
    <property type="entry name" value="DNA_methylase_N4/N6"/>
</dbReference>
<dbReference type="GO" id="GO:0003677">
    <property type="term" value="F:DNA binding"/>
    <property type="evidence" value="ECO:0007669"/>
    <property type="project" value="InterPro"/>
</dbReference>
<keyword evidence="4 9" id="KW-0808">Transferase</keyword>
<feature type="compositionally biased region" description="Basic and acidic residues" evidence="7">
    <location>
        <begin position="10"/>
        <end position="23"/>
    </location>
</feature>
<dbReference type="GO" id="GO:0005737">
    <property type="term" value="C:cytoplasm"/>
    <property type="evidence" value="ECO:0007669"/>
    <property type="project" value="TreeGrafter"/>
</dbReference>
<evidence type="ECO:0000256" key="1">
    <source>
        <dbReference type="ARBA" id="ARBA00006594"/>
    </source>
</evidence>
<dbReference type="InterPro" id="IPR002295">
    <property type="entry name" value="N4/N6-MTase_EcoPI_Mod-like"/>
</dbReference>
<keyword evidence="5" id="KW-0949">S-adenosyl-L-methionine</keyword>
<protein>
    <recommendedName>
        <fullName evidence="2">site-specific DNA-methyltransferase (adenine-specific)</fullName>
        <ecNumber evidence="2">2.1.1.72</ecNumber>
    </recommendedName>
</protein>
<dbReference type="EC" id="2.1.1.72" evidence="2"/>
<evidence type="ECO:0000256" key="3">
    <source>
        <dbReference type="ARBA" id="ARBA00022603"/>
    </source>
</evidence>
<dbReference type="EMBL" id="OJIN01000031">
    <property type="protein sequence ID" value="SPD72231.1"/>
    <property type="molecule type" value="Genomic_DNA"/>
</dbReference>
<evidence type="ECO:0000256" key="4">
    <source>
        <dbReference type="ARBA" id="ARBA00022679"/>
    </source>
</evidence>
<dbReference type="InterPro" id="IPR002052">
    <property type="entry name" value="DNA_methylase_N6_adenine_CS"/>
</dbReference>
<dbReference type="PANTHER" id="PTHR13370:SF16">
    <property type="entry name" value="SITE-SPECIFIC DNA-METHYLTRANSFERASE (ADENINE-SPECIFIC)"/>
    <property type="match status" value="1"/>
</dbReference>
<keyword evidence="3 9" id="KW-0489">Methyltransferase</keyword>
<dbReference type="Gene3D" id="3.40.50.150">
    <property type="entry name" value="Vaccinia Virus protein VP39"/>
    <property type="match status" value="1"/>
</dbReference>
<dbReference type="GO" id="GO:0032259">
    <property type="term" value="P:methylation"/>
    <property type="evidence" value="ECO:0007669"/>
    <property type="project" value="UniProtKB-KW"/>
</dbReference>
<dbReference type="SUPFAM" id="SSF53335">
    <property type="entry name" value="S-adenosyl-L-methionine-dependent methyltransferases"/>
    <property type="match status" value="1"/>
</dbReference>
<dbReference type="GO" id="GO:0008170">
    <property type="term" value="F:N-methyltransferase activity"/>
    <property type="evidence" value="ECO:0007669"/>
    <property type="project" value="InterPro"/>
</dbReference>
<dbReference type="GO" id="GO:0009007">
    <property type="term" value="F:site-specific DNA-methyltransferase (adenine-specific) activity"/>
    <property type="evidence" value="ECO:0007669"/>
    <property type="project" value="UniProtKB-EC"/>
</dbReference>
<reference evidence="9" key="1">
    <citation type="submission" date="2018-01" db="EMBL/GenBank/DDBJ databases">
        <authorList>
            <person name="Regsiter A."/>
            <person name="William W."/>
        </authorList>
    </citation>
    <scope>NUCLEOTIDE SEQUENCE</scope>
    <source>
        <strain evidence="9">TRIP AH-1</strain>
    </source>
</reference>
<sequence>MAQKKNSRKKPIEQYDHKGKDRVNNPPVGLVTPDTDKETGRKTYAYDPHLDPSLQWSGKAEHTAFDVPTVSLHVHERIDPRTIIEAVRKRNGQKYDQLSLFASLEENPPLREAIEFYKHRHNWSNRLVAGDSLLVMNSLLEKEGMAGKVQMIYMDPPYGIRYGSNFQPFVNKRDVKDGKDEDLTSEPEMIKAFRDTWELGIHSYLTYLRDRLLLARELLTESGSVFVQISDENVHLVRCLMDDVFGVGNFVAIIPFRKKTMPLGAKFIESMYDYLLWYGKDKKITKYHALYEPQSVEGDFHWAWYELPDGTRMKMTKEQVADHSLVPEKTRIFRLVSMWPASFSEKAIFDVEYKGKILKPPKGQCWPTSEQGMRNIIESDRVHIEGNNLRRIVYLDEYSHTKIIGLWTDTTGARDQNYVVETSHKVIQRCLLMTTDPGDLVFDPTCGSGTTAYVAEQWGRRWVTCDTSRVAITLAKQRLMTALFDYYELAHPGEGVGSGFRYKTVPHITLKSIANNEPPAQETLYDQPFVDNSRARVTGPFTVEAVPAPVVKPLDDVSAETDASLPADESIARSGETLRHTQWRDELLRTGIRGKAGQYIMFSRVEPLPGTRWLHAEAETRPNDRGADSIKDPAVFYGEPVRAVISFGPEHAPLEQRQVGLAIEEAQKLVPKPKIIVFAAFQFDPEAAKDIDETDWPGVILLKAQMNADLLTEDLKKKRSGNESFWLMGQPDVTIRKVNEGKNKGKYLVEVLGFDYYNTKTGVIESGGADKIAVWMLDTDYDGRSLFPKQVFFPMSGEKDGWSRLAKNLKAEIDEELIEAYRGTVSLPFEIGENKRIAVKIVDDRGIESLKITEVS</sequence>
<dbReference type="PANTHER" id="PTHR13370">
    <property type="entry name" value="RNA METHYLASE-RELATED"/>
    <property type="match status" value="1"/>
</dbReference>
<dbReference type="AlphaFoldDB" id="A0A445MS60"/>
<dbReference type="Pfam" id="PF01555">
    <property type="entry name" value="N6_N4_Mtase"/>
    <property type="match status" value="1"/>
</dbReference>
<evidence type="ECO:0000313" key="9">
    <source>
        <dbReference type="EMBL" id="SPD72231.1"/>
    </source>
</evidence>
<feature type="domain" description="DNA methylase N-4/N-6" evidence="8">
    <location>
        <begin position="149"/>
        <end position="476"/>
    </location>
</feature>
<feature type="region of interest" description="Disordered" evidence="7">
    <location>
        <begin position="1"/>
        <end position="41"/>
    </location>
</feature>
<name>A0A445MS60_9BACT</name>
<dbReference type="InterPro" id="IPR029063">
    <property type="entry name" value="SAM-dependent_MTases_sf"/>
</dbReference>
<evidence type="ECO:0000256" key="2">
    <source>
        <dbReference type="ARBA" id="ARBA00011900"/>
    </source>
</evidence>
<evidence type="ECO:0000256" key="7">
    <source>
        <dbReference type="SAM" id="MobiDB-lite"/>
    </source>
</evidence>
<comment type="catalytic activity">
    <reaction evidence="6">
        <text>a 2'-deoxyadenosine in DNA + S-adenosyl-L-methionine = an N(6)-methyl-2'-deoxyadenosine in DNA + S-adenosyl-L-homocysteine + H(+)</text>
        <dbReference type="Rhea" id="RHEA:15197"/>
        <dbReference type="Rhea" id="RHEA-COMP:12418"/>
        <dbReference type="Rhea" id="RHEA-COMP:12419"/>
        <dbReference type="ChEBI" id="CHEBI:15378"/>
        <dbReference type="ChEBI" id="CHEBI:57856"/>
        <dbReference type="ChEBI" id="CHEBI:59789"/>
        <dbReference type="ChEBI" id="CHEBI:90615"/>
        <dbReference type="ChEBI" id="CHEBI:90616"/>
        <dbReference type="EC" id="2.1.1.72"/>
    </reaction>
</comment>
<dbReference type="PRINTS" id="PR00506">
    <property type="entry name" value="D21N6MTFRASE"/>
</dbReference>
<proteinExistence type="inferred from homology"/>
<gene>
    <name evidence="9" type="ORF">PITCH_A1260054</name>
</gene>
<organism evidence="9">
    <name type="scientific">uncultured Desulfobacterium sp</name>
    <dbReference type="NCBI Taxonomy" id="201089"/>
    <lineage>
        <taxon>Bacteria</taxon>
        <taxon>Pseudomonadati</taxon>
        <taxon>Thermodesulfobacteriota</taxon>
        <taxon>Desulfobacteria</taxon>
        <taxon>Desulfobacterales</taxon>
        <taxon>Desulfobacteriaceae</taxon>
        <taxon>Desulfobacterium</taxon>
        <taxon>environmental samples</taxon>
    </lineage>
</organism>
<evidence type="ECO:0000256" key="5">
    <source>
        <dbReference type="ARBA" id="ARBA00022691"/>
    </source>
</evidence>
<accession>A0A445MS60</accession>
<evidence type="ECO:0000256" key="6">
    <source>
        <dbReference type="ARBA" id="ARBA00047942"/>
    </source>
</evidence>